<evidence type="ECO:0000313" key="8">
    <source>
        <dbReference type="Proteomes" id="UP001445335"/>
    </source>
</evidence>
<evidence type="ECO:0000259" key="6">
    <source>
        <dbReference type="PROSITE" id="PS50014"/>
    </source>
</evidence>
<dbReference type="InterPro" id="IPR036427">
    <property type="entry name" value="Bromodomain-like_sf"/>
</dbReference>
<protein>
    <recommendedName>
        <fullName evidence="6">Bromo domain-containing protein</fullName>
    </recommendedName>
</protein>
<dbReference type="Pfam" id="PF00439">
    <property type="entry name" value="Bromodomain"/>
    <property type="match status" value="1"/>
</dbReference>
<dbReference type="Gene3D" id="1.10.246.20">
    <property type="entry name" value="Coactivator CBP, KIX domain"/>
    <property type="match status" value="1"/>
</dbReference>
<proteinExistence type="predicted"/>
<feature type="compositionally biased region" description="Pro residues" evidence="5">
    <location>
        <begin position="377"/>
        <end position="388"/>
    </location>
</feature>
<dbReference type="GO" id="GO:0017025">
    <property type="term" value="F:TBP-class protein binding"/>
    <property type="evidence" value="ECO:0007669"/>
    <property type="project" value="InterPro"/>
</dbReference>
<evidence type="ECO:0000256" key="3">
    <source>
        <dbReference type="PROSITE-ProRule" id="PRU00035"/>
    </source>
</evidence>
<comment type="caution">
    <text evidence="7">The sequence shown here is derived from an EMBL/GenBank/DDBJ whole genome shotgun (WGS) entry which is preliminary data.</text>
</comment>
<dbReference type="GO" id="GO:0004402">
    <property type="term" value="F:histone acetyltransferase activity"/>
    <property type="evidence" value="ECO:0007669"/>
    <property type="project" value="InterPro"/>
</dbReference>
<feature type="coiled-coil region" evidence="4">
    <location>
        <begin position="246"/>
        <end position="273"/>
    </location>
</feature>
<dbReference type="SMART" id="SM00297">
    <property type="entry name" value="BROMO"/>
    <property type="match status" value="1"/>
</dbReference>
<evidence type="ECO:0000256" key="2">
    <source>
        <dbReference type="ARBA" id="ARBA00023242"/>
    </source>
</evidence>
<dbReference type="InterPro" id="IPR040240">
    <property type="entry name" value="TAF1"/>
</dbReference>
<evidence type="ECO:0000256" key="5">
    <source>
        <dbReference type="SAM" id="MobiDB-lite"/>
    </source>
</evidence>
<dbReference type="InterPro" id="IPR001487">
    <property type="entry name" value="Bromodomain"/>
</dbReference>
<keyword evidence="1 3" id="KW-0103">Bromodomain</keyword>
<dbReference type="PANTHER" id="PTHR13900:SF0">
    <property type="entry name" value="TRANSCRIPTION INITIATION FACTOR TFIID SUBUNIT 1"/>
    <property type="match status" value="1"/>
</dbReference>
<dbReference type="Gene3D" id="1.20.920.10">
    <property type="entry name" value="Bromodomain-like"/>
    <property type="match status" value="1"/>
</dbReference>
<feature type="region of interest" description="Disordered" evidence="5">
    <location>
        <begin position="55"/>
        <end position="74"/>
    </location>
</feature>
<feature type="region of interest" description="Disordered" evidence="5">
    <location>
        <begin position="499"/>
        <end position="552"/>
    </location>
</feature>
<evidence type="ECO:0000256" key="1">
    <source>
        <dbReference type="ARBA" id="ARBA00023117"/>
    </source>
</evidence>
<keyword evidence="2" id="KW-0539">Nucleus</keyword>
<feature type="compositionally biased region" description="Low complexity" evidence="5">
    <location>
        <begin position="389"/>
        <end position="401"/>
    </location>
</feature>
<name>A0AAW1QCH8_9CHLO</name>
<gene>
    <name evidence="7" type="ORF">WJX81_003656</name>
</gene>
<dbReference type="GO" id="GO:0016251">
    <property type="term" value="F:RNA polymerase II general transcription initiation factor activity"/>
    <property type="evidence" value="ECO:0007669"/>
    <property type="project" value="InterPro"/>
</dbReference>
<feature type="region of interest" description="Disordered" evidence="5">
    <location>
        <begin position="372"/>
        <end position="408"/>
    </location>
</feature>
<keyword evidence="8" id="KW-1185">Reference proteome</keyword>
<dbReference type="PANTHER" id="PTHR13900">
    <property type="entry name" value="TRANSCRIPTION INITIATION FACTOR TFIID"/>
    <property type="match status" value="1"/>
</dbReference>
<dbReference type="GO" id="GO:0006355">
    <property type="term" value="P:regulation of DNA-templated transcription"/>
    <property type="evidence" value="ECO:0007669"/>
    <property type="project" value="InterPro"/>
</dbReference>
<dbReference type="InterPro" id="IPR036529">
    <property type="entry name" value="KIX_dom_sf"/>
</dbReference>
<feature type="domain" description="Bromo" evidence="6">
    <location>
        <begin position="161"/>
        <end position="233"/>
    </location>
</feature>
<dbReference type="GO" id="GO:0003712">
    <property type="term" value="F:transcription coregulator activity"/>
    <property type="evidence" value="ECO:0007669"/>
    <property type="project" value="InterPro"/>
</dbReference>
<evidence type="ECO:0000256" key="4">
    <source>
        <dbReference type="SAM" id="Coils"/>
    </source>
</evidence>
<dbReference type="EMBL" id="JALJOU010000130">
    <property type="protein sequence ID" value="KAK9819091.1"/>
    <property type="molecule type" value="Genomic_DNA"/>
</dbReference>
<organism evidence="7 8">
    <name type="scientific">Elliptochloris bilobata</name>
    <dbReference type="NCBI Taxonomy" id="381761"/>
    <lineage>
        <taxon>Eukaryota</taxon>
        <taxon>Viridiplantae</taxon>
        <taxon>Chlorophyta</taxon>
        <taxon>core chlorophytes</taxon>
        <taxon>Trebouxiophyceae</taxon>
        <taxon>Trebouxiophyceae incertae sedis</taxon>
        <taxon>Elliptochloris clade</taxon>
        <taxon>Elliptochloris</taxon>
    </lineage>
</organism>
<dbReference type="AlphaFoldDB" id="A0AAW1QCH8"/>
<dbReference type="Proteomes" id="UP001445335">
    <property type="component" value="Unassembled WGS sequence"/>
</dbReference>
<keyword evidence="4" id="KW-0175">Coiled coil</keyword>
<feature type="region of interest" description="Disordered" evidence="5">
    <location>
        <begin position="87"/>
        <end position="106"/>
    </location>
</feature>
<reference evidence="7 8" key="1">
    <citation type="journal article" date="2024" name="Nat. Commun.">
        <title>Phylogenomics reveals the evolutionary origins of lichenization in chlorophyte algae.</title>
        <authorList>
            <person name="Puginier C."/>
            <person name="Libourel C."/>
            <person name="Otte J."/>
            <person name="Skaloud P."/>
            <person name="Haon M."/>
            <person name="Grisel S."/>
            <person name="Petersen M."/>
            <person name="Berrin J.G."/>
            <person name="Delaux P.M."/>
            <person name="Dal Grande F."/>
            <person name="Keller J."/>
        </authorList>
    </citation>
    <scope>NUCLEOTIDE SEQUENCE [LARGE SCALE GENOMIC DNA]</scope>
    <source>
        <strain evidence="7 8">SAG 245.80</strain>
    </source>
</reference>
<sequence length="745" mass="79998">MAVSSRGGKRAGAASFSGSLVAWPWALELGPSLYVEDRSARRALAVRRQTSGRRAANCAERCSTARGQATGPSGLTRGMVRIKRWVPDMKDGSGSPSESTEAGGGDGLAGGAAVGAAAQPSLSGAAAAAAAARAGRVQRTARAALNEGALKTVFSGIRARVPEPKLAPFRVQVSKAVVPDYGTWVRPEEEMWLGRIAKKLGRHEYAHRGEFLADFRQLLRNARAYNLPGRGTWGMPELVHVAEKVVAAVEADLAAAAEELSELERRVTQEAALPAPPAAVVVAPVAAVPHHSAAVPLPSGFEHNIRTTDAKPHGWTEYRVVCPMHGEKRMDRVRKVRDFFHGHARCRPEWRELGQRQGESDEAYTERLKPVFTFSRRPPPPNGDPPSAAPVGPAANGGPAPRAAPPAPRAEVPIAYRRHWRPWHSDADVPLRRSMVDRIYQVARQAQLDQGAGERLPDLVRRLEEALYRQAASQEEYEDPGTLRARLQVAAVQVPALNLDAPDGSEGGRVVALASSSAPSSSGGSMSIGDAPTSSGSDYGEEPPPARARSNSAAHASLQFACDRLLDADQADVARLEAERIRLAAAASDATAARHAAECSTAELRAALDANRVQLEAAQSRAQRAESQSRRANARAAVFVVAVERLRALVAAHECAELEALVHSQTERLRELQEELKAAPVHAEAALKHVDAQVEQRLAGRKEALEREFEAQEQAREAVFTAERDALKAALEAAHKRIRDLAHHA</sequence>
<dbReference type="PROSITE" id="PS50014">
    <property type="entry name" value="BROMODOMAIN_2"/>
    <property type="match status" value="1"/>
</dbReference>
<feature type="compositionally biased region" description="Low complexity" evidence="5">
    <location>
        <begin position="512"/>
        <end position="529"/>
    </location>
</feature>
<accession>A0AAW1QCH8</accession>
<dbReference type="SUPFAM" id="SSF47370">
    <property type="entry name" value="Bromodomain"/>
    <property type="match status" value="1"/>
</dbReference>
<dbReference type="GO" id="GO:0051123">
    <property type="term" value="P:RNA polymerase II preinitiation complex assembly"/>
    <property type="evidence" value="ECO:0007669"/>
    <property type="project" value="TreeGrafter"/>
</dbReference>
<dbReference type="GO" id="GO:0005669">
    <property type="term" value="C:transcription factor TFIID complex"/>
    <property type="evidence" value="ECO:0007669"/>
    <property type="project" value="InterPro"/>
</dbReference>
<feature type="coiled-coil region" evidence="4">
    <location>
        <begin position="608"/>
        <end position="715"/>
    </location>
</feature>
<evidence type="ECO:0000313" key="7">
    <source>
        <dbReference type="EMBL" id="KAK9819091.1"/>
    </source>
</evidence>